<reference evidence="1" key="1">
    <citation type="journal article" date="2021" name="Proc. Natl. Acad. Sci. U.S.A.">
        <title>A Catalog of Tens of Thousands of Viruses from Human Metagenomes Reveals Hidden Associations with Chronic Diseases.</title>
        <authorList>
            <person name="Tisza M.J."/>
            <person name="Buck C.B."/>
        </authorList>
    </citation>
    <scope>NUCLEOTIDE SEQUENCE</scope>
    <source>
        <strain evidence="1">CtJ2i1</strain>
    </source>
</reference>
<dbReference type="EMBL" id="BK016182">
    <property type="protein sequence ID" value="DAG00718.1"/>
    <property type="molecule type" value="Genomic_DNA"/>
</dbReference>
<accession>A0A8S5V1W6</accession>
<evidence type="ECO:0000313" key="1">
    <source>
        <dbReference type="EMBL" id="DAG00718.1"/>
    </source>
</evidence>
<organism evidence="1">
    <name type="scientific">Myoviridae sp. ctJ2i1</name>
    <dbReference type="NCBI Taxonomy" id="2825079"/>
    <lineage>
        <taxon>Viruses</taxon>
        <taxon>Duplodnaviria</taxon>
        <taxon>Heunggongvirae</taxon>
        <taxon>Uroviricota</taxon>
        <taxon>Caudoviricetes</taxon>
    </lineage>
</organism>
<name>A0A8S5V1W6_9CAUD</name>
<protein>
    <submittedName>
        <fullName evidence="1">Uncharacterized protein</fullName>
    </submittedName>
</protein>
<proteinExistence type="predicted"/>
<sequence length="144" mass="16581">MQNTLTWMVLDEKEFNIYSTYKAGVITSASRTVIPIRLYNNYMGVEKQPDLKNFGINFYFTDIEDSSLLDNIKILNAESVELPTTRLNEVLTVNLTNEVIISGAPNKGDSKDNYYDFNIVIELPKDVKYKINDLKELTCDVVYY</sequence>